<evidence type="ECO:0000313" key="2">
    <source>
        <dbReference type="Proteomes" id="UP000015344"/>
    </source>
</evidence>
<dbReference type="AlphaFoldDB" id="S9SR67"/>
<protein>
    <recommendedName>
        <fullName evidence="3">SecC motif-containing protein</fullName>
    </recommendedName>
</protein>
<comment type="caution">
    <text evidence="1">The sequence shown here is derived from an EMBL/GenBank/DDBJ whole genome shotgun (WGS) entry which is preliminary data.</text>
</comment>
<proteinExistence type="predicted"/>
<sequence>MLATKTDITKIKLEPYEPCPCDSGVKFKFCCLKKARDNKREILIDPTFSDGRIDHMIKQFWENTDFKTCLAFNQEKCSDDIKNAHSIQNNKILNRISKDSHVYKFGVNVTQKEAGSSLELTSKNKASTFFGFCGTHDTEIFRPIEVKEYVGDSHQNFLFAFRAHSIEHHRRIRKLANIKNIFKQCPYMMLEPEVVYTYRVSQYDVRDLEQDYKFFKQSYFDSNFDVVRTIHRQLDYEVNFATCTSFSIEDDLEGKTINEIYSIGHEEMPSIYLNVFPVEGKTNIIISYLSKDEQKYGDYFEQLDKMTEERLIKYLNYLIIQYTENVFFNPTFIDNMSDLQKESLLKSFDSSIYPLEMLHLVNDGKYFNFNLFKKDTD</sequence>
<gene>
    <name evidence="1" type="ORF">PAALTS15_05833</name>
</gene>
<evidence type="ECO:0008006" key="3">
    <source>
        <dbReference type="Google" id="ProtNLM"/>
    </source>
</evidence>
<dbReference type="eggNOG" id="COG3012">
    <property type="taxonomic scope" value="Bacteria"/>
</dbReference>
<dbReference type="Proteomes" id="UP000015344">
    <property type="component" value="Unassembled WGS sequence"/>
</dbReference>
<organism evidence="1 2">
    <name type="scientific">Paenibacillus alvei TS-15</name>
    <dbReference type="NCBI Taxonomy" id="1117108"/>
    <lineage>
        <taxon>Bacteria</taxon>
        <taxon>Bacillati</taxon>
        <taxon>Bacillota</taxon>
        <taxon>Bacilli</taxon>
        <taxon>Bacillales</taxon>
        <taxon>Paenibacillaceae</taxon>
        <taxon>Paenibacillus</taxon>
    </lineage>
</organism>
<dbReference type="EMBL" id="ATMT01000020">
    <property type="protein sequence ID" value="EPY08222.1"/>
    <property type="molecule type" value="Genomic_DNA"/>
</dbReference>
<evidence type="ECO:0000313" key="1">
    <source>
        <dbReference type="EMBL" id="EPY08222.1"/>
    </source>
</evidence>
<reference evidence="1 2" key="1">
    <citation type="submission" date="2013-05" db="EMBL/GenBank/DDBJ databases">
        <authorList>
            <person name="Strain E.A."/>
            <person name="Brown E."/>
            <person name="Allard M.W."/>
            <person name="Luo Y.L."/>
        </authorList>
    </citation>
    <scope>NUCLEOTIDE SEQUENCE [LARGE SCALE GENOMIC DNA]</scope>
    <source>
        <strain evidence="1 2">TS-15</strain>
    </source>
</reference>
<accession>S9SR67</accession>
<dbReference type="RefSeq" id="WP_021258672.1">
    <property type="nucleotide sequence ID" value="NZ_ATMT01000020.1"/>
</dbReference>
<dbReference type="PATRIC" id="fig|1117108.3.peg.1218"/>
<name>S9SR67_PAEAL</name>